<dbReference type="VEuPathDB" id="FungiDB:ASPZODRAFT_17140"/>
<proteinExistence type="predicted"/>
<dbReference type="Proteomes" id="UP000184188">
    <property type="component" value="Unassembled WGS sequence"/>
</dbReference>
<dbReference type="STRING" id="1073090.A0A1L9SEW3"/>
<feature type="region of interest" description="Disordered" evidence="1">
    <location>
        <begin position="1"/>
        <end position="24"/>
    </location>
</feature>
<evidence type="ECO:0000313" key="3">
    <source>
        <dbReference type="Proteomes" id="UP000184188"/>
    </source>
</evidence>
<evidence type="ECO:0000256" key="1">
    <source>
        <dbReference type="SAM" id="MobiDB-lite"/>
    </source>
</evidence>
<dbReference type="RefSeq" id="XP_022580202.1">
    <property type="nucleotide sequence ID" value="XM_022726964.1"/>
</dbReference>
<dbReference type="EMBL" id="KV878344">
    <property type="protein sequence ID" value="OJJ45692.1"/>
    <property type="molecule type" value="Genomic_DNA"/>
</dbReference>
<organism evidence="2 3">
    <name type="scientific">Penicilliopsis zonata CBS 506.65</name>
    <dbReference type="NCBI Taxonomy" id="1073090"/>
    <lineage>
        <taxon>Eukaryota</taxon>
        <taxon>Fungi</taxon>
        <taxon>Dikarya</taxon>
        <taxon>Ascomycota</taxon>
        <taxon>Pezizomycotina</taxon>
        <taxon>Eurotiomycetes</taxon>
        <taxon>Eurotiomycetidae</taxon>
        <taxon>Eurotiales</taxon>
        <taxon>Aspergillaceae</taxon>
        <taxon>Penicilliopsis</taxon>
    </lineage>
</organism>
<keyword evidence="3" id="KW-1185">Reference proteome</keyword>
<protein>
    <submittedName>
        <fullName evidence="2">Uncharacterized protein</fullName>
    </submittedName>
</protein>
<name>A0A1L9SEW3_9EURO</name>
<dbReference type="OrthoDB" id="2440450at2759"/>
<accession>A0A1L9SEW3</accession>
<sequence>MEDPSVSTTNVPCNDTSDSEDTEVMISRRGVRPVGELQKHGLRPVWTGSRGYPAEVIPDDIAEWLDDQGKRRSAQYIGPLKSLFWLAGYDELVRAVDDPAYTIEDEVRVVLNGVDIGWLLEDYLEEGKIPRQLYMQYLDYASPPSWLLPVIISRLNLIPQAVTTDLRSHNIRTLYPLSRPQYLPNIVKSVKVKWERRPEKFLRKIEEIAPDLLEGHNVWLRGLSRTALMCTLAFLIPSVSDKAFQTEFGPGFYTTNDMKYAFDYCSRNGAMMVFQNPDLRNLNVWEPTENEWNQLVATWIQLPLSGVIEDMPARYSDADIIRSPISSAKDTAREMNAFPKRGKEEQLVAVSYDGCRALSRSLSTIIYFDSC</sequence>
<reference evidence="3" key="1">
    <citation type="journal article" date="2017" name="Genome Biol.">
        <title>Comparative genomics reveals high biological diversity and specific adaptations in the industrially and medically important fungal genus Aspergillus.</title>
        <authorList>
            <person name="de Vries R.P."/>
            <person name="Riley R."/>
            <person name="Wiebenga A."/>
            <person name="Aguilar-Osorio G."/>
            <person name="Amillis S."/>
            <person name="Uchima C.A."/>
            <person name="Anderluh G."/>
            <person name="Asadollahi M."/>
            <person name="Askin M."/>
            <person name="Barry K."/>
            <person name="Battaglia E."/>
            <person name="Bayram O."/>
            <person name="Benocci T."/>
            <person name="Braus-Stromeyer S.A."/>
            <person name="Caldana C."/>
            <person name="Canovas D."/>
            <person name="Cerqueira G.C."/>
            <person name="Chen F."/>
            <person name="Chen W."/>
            <person name="Choi C."/>
            <person name="Clum A."/>
            <person name="Dos Santos R.A."/>
            <person name="Damasio A.R."/>
            <person name="Diallinas G."/>
            <person name="Emri T."/>
            <person name="Fekete E."/>
            <person name="Flipphi M."/>
            <person name="Freyberg S."/>
            <person name="Gallo A."/>
            <person name="Gournas C."/>
            <person name="Habgood R."/>
            <person name="Hainaut M."/>
            <person name="Harispe M.L."/>
            <person name="Henrissat B."/>
            <person name="Hilden K.S."/>
            <person name="Hope R."/>
            <person name="Hossain A."/>
            <person name="Karabika E."/>
            <person name="Karaffa L."/>
            <person name="Karanyi Z."/>
            <person name="Krasevec N."/>
            <person name="Kuo A."/>
            <person name="Kusch H."/>
            <person name="LaButti K."/>
            <person name="Lagendijk E.L."/>
            <person name="Lapidus A."/>
            <person name="Levasseur A."/>
            <person name="Lindquist E."/>
            <person name="Lipzen A."/>
            <person name="Logrieco A.F."/>
            <person name="MacCabe A."/>
            <person name="Maekelae M.R."/>
            <person name="Malavazi I."/>
            <person name="Melin P."/>
            <person name="Meyer V."/>
            <person name="Mielnichuk N."/>
            <person name="Miskei M."/>
            <person name="Molnar A.P."/>
            <person name="Mule G."/>
            <person name="Ngan C.Y."/>
            <person name="Orejas M."/>
            <person name="Orosz E."/>
            <person name="Ouedraogo J.P."/>
            <person name="Overkamp K.M."/>
            <person name="Park H.-S."/>
            <person name="Perrone G."/>
            <person name="Piumi F."/>
            <person name="Punt P.J."/>
            <person name="Ram A.F."/>
            <person name="Ramon A."/>
            <person name="Rauscher S."/>
            <person name="Record E."/>
            <person name="Riano-Pachon D.M."/>
            <person name="Robert V."/>
            <person name="Roehrig J."/>
            <person name="Ruller R."/>
            <person name="Salamov A."/>
            <person name="Salih N.S."/>
            <person name="Samson R.A."/>
            <person name="Sandor E."/>
            <person name="Sanguinetti M."/>
            <person name="Schuetze T."/>
            <person name="Sepcic K."/>
            <person name="Shelest E."/>
            <person name="Sherlock G."/>
            <person name="Sophianopoulou V."/>
            <person name="Squina F.M."/>
            <person name="Sun H."/>
            <person name="Susca A."/>
            <person name="Todd R.B."/>
            <person name="Tsang A."/>
            <person name="Unkles S.E."/>
            <person name="van de Wiele N."/>
            <person name="van Rossen-Uffink D."/>
            <person name="Oliveira J.V."/>
            <person name="Vesth T.C."/>
            <person name="Visser J."/>
            <person name="Yu J.-H."/>
            <person name="Zhou M."/>
            <person name="Andersen M.R."/>
            <person name="Archer D.B."/>
            <person name="Baker S.E."/>
            <person name="Benoit I."/>
            <person name="Brakhage A.A."/>
            <person name="Braus G.H."/>
            <person name="Fischer R."/>
            <person name="Frisvad J.C."/>
            <person name="Goldman G.H."/>
            <person name="Houbraken J."/>
            <person name="Oakley B."/>
            <person name="Pocsi I."/>
            <person name="Scazzocchio C."/>
            <person name="Seiboth B."/>
            <person name="vanKuyk P.A."/>
            <person name="Wortman J."/>
            <person name="Dyer P.S."/>
            <person name="Grigoriev I.V."/>
        </authorList>
    </citation>
    <scope>NUCLEOTIDE SEQUENCE [LARGE SCALE GENOMIC DNA]</scope>
    <source>
        <strain evidence="3">CBS 506.65</strain>
    </source>
</reference>
<feature type="compositionally biased region" description="Polar residues" evidence="1">
    <location>
        <begin position="1"/>
        <end position="16"/>
    </location>
</feature>
<dbReference type="GeneID" id="34613428"/>
<dbReference type="AlphaFoldDB" id="A0A1L9SEW3"/>
<evidence type="ECO:0000313" key="2">
    <source>
        <dbReference type="EMBL" id="OJJ45692.1"/>
    </source>
</evidence>
<gene>
    <name evidence="2" type="ORF">ASPZODRAFT_17140</name>
</gene>